<dbReference type="InterPro" id="IPR002347">
    <property type="entry name" value="SDR_fam"/>
</dbReference>
<gene>
    <name evidence="2" type="ORF">UABAM_02038</name>
</gene>
<reference evidence="2 3" key="1">
    <citation type="submission" date="2019-08" db="EMBL/GenBank/DDBJ databases">
        <title>Complete genome sequence of Candidatus Uab amorphum.</title>
        <authorList>
            <person name="Shiratori T."/>
            <person name="Suzuki S."/>
            <person name="Kakizawa Y."/>
            <person name="Ishida K."/>
        </authorList>
    </citation>
    <scope>NUCLEOTIDE SEQUENCE [LARGE SCALE GENOMIC DNA]</scope>
    <source>
        <strain evidence="2 3">SRT547</strain>
    </source>
</reference>
<dbReference type="FunFam" id="3.40.50.720:FF:000084">
    <property type="entry name" value="Short-chain dehydrogenase reductase"/>
    <property type="match status" value="1"/>
</dbReference>
<dbReference type="AlphaFoldDB" id="A0A5S9IN97"/>
<dbReference type="Pfam" id="PF13561">
    <property type="entry name" value="adh_short_C2"/>
    <property type="match status" value="1"/>
</dbReference>
<accession>A0A5S9IN97</accession>
<dbReference type="Proteomes" id="UP000326354">
    <property type="component" value="Chromosome"/>
</dbReference>
<dbReference type="KEGG" id="uam:UABAM_02038"/>
<evidence type="ECO:0000313" key="3">
    <source>
        <dbReference type="Proteomes" id="UP000326354"/>
    </source>
</evidence>
<dbReference type="PANTHER" id="PTHR42879:SF6">
    <property type="entry name" value="NADPH-DEPENDENT REDUCTASE BACG"/>
    <property type="match status" value="1"/>
</dbReference>
<comment type="similarity">
    <text evidence="1">Belongs to the short-chain dehydrogenases/reductases (SDR) family.</text>
</comment>
<dbReference type="PRINTS" id="PR00081">
    <property type="entry name" value="GDHRDH"/>
</dbReference>
<dbReference type="SUPFAM" id="SSF51735">
    <property type="entry name" value="NAD(P)-binding Rossmann-fold domains"/>
    <property type="match status" value="1"/>
</dbReference>
<dbReference type="InterPro" id="IPR050259">
    <property type="entry name" value="SDR"/>
</dbReference>
<dbReference type="RefSeq" id="WP_151967876.1">
    <property type="nucleotide sequence ID" value="NZ_AP019860.1"/>
</dbReference>
<protein>
    <submittedName>
        <fullName evidence="2">Short-chain dehydrogenase</fullName>
    </submittedName>
</protein>
<evidence type="ECO:0000256" key="1">
    <source>
        <dbReference type="ARBA" id="ARBA00006484"/>
    </source>
</evidence>
<dbReference type="PANTHER" id="PTHR42879">
    <property type="entry name" value="3-OXOACYL-(ACYL-CARRIER-PROTEIN) REDUCTASE"/>
    <property type="match status" value="1"/>
</dbReference>
<organism evidence="2 3">
    <name type="scientific">Uabimicrobium amorphum</name>
    <dbReference type="NCBI Taxonomy" id="2596890"/>
    <lineage>
        <taxon>Bacteria</taxon>
        <taxon>Pseudomonadati</taxon>
        <taxon>Planctomycetota</taxon>
        <taxon>Candidatus Uabimicrobiia</taxon>
        <taxon>Candidatus Uabimicrobiales</taxon>
        <taxon>Candidatus Uabimicrobiaceae</taxon>
        <taxon>Candidatus Uabimicrobium</taxon>
    </lineage>
</organism>
<dbReference type="InterPro" id="IPR036291">
    <property type="entry name" value="NAD(P)-bd_dom_sf"/>
</dbReference>
<evidence type="ECO:0000313" key="2">
    <source>
        <dbReference type="EMBL" id="BBM83685.1"/>
    </source>
</evidence>
<dbReference type="EMBL" id="AP019860">
    <property type="protein sequence ID" value="BBM83685.1"/>
    <property type="molecule type" value="Genomic_DNA"/>
</dbReference>
<keyword evidence="3" id="KW-1185">Reference proteome</keyword>
<dbReference type="Gene3D" id="3.40.50.720">
    <property type="entry name" value="NAD(P)-binding Rossmann-like Domain"/>
    <property type="match status" value="1"/>
</dbReference>
<name>A0A5S9IN97_UABAM</name>
<proteinExistence type="inferred from homology"/>
<dbReference type="OrthoDB" id="9803333at2"/>
<sequence length="261" mass="27972">MNISLTNKQAIICGASQGIGRATAIQFANLGASTLLLARNEEKLQEIIRDLPQKDAQQHHYLVVDLSQPQQTLECVNKFLKDKPIHILVNNCGGPKPGSLIDAHLDDFDNAFTPHLKASHLLVQSLHKRMAAENYGRVINIISTSVKQPIRGLGVSNTTRGAMASWAKTLAAELGPLNITVNNVLPGYTATERLQSIIANKATKNNSSTDEVTATMKKQVPLGRFATATEVANAIAFLASPAASYINGISLAVDGGRTESL</sequence>